<dbReference type="EMBL" id="JN377894">
    <property type="protein sequence ID" value="AFQ97298.1"/>
    <property type="molecule type" value="Genomic_DNA"/>
</dbReference>
<reference evidence="2 3" key="1">
    <citation type="submission" date="2011-07" db="EMBL/GenBank/DDBJ databases">
        <title>Aeromonas salmonicida phage Aes508 complete genome.</title>
        <authorList>
            <person name="Petrov V.M."/>
            <person name="Ratnayaka S."/>
            <person name="Karam J.D."/>
        </authorList>
    </citation>
    <scope>NUCLEOTIDE SEQUENCE [LARGE SCALE GENOMIC DNA]</scope>
</reference>
<sequence>MFEKYDEDVTGFAMFKFKNPADFYAWTDRNPEFAEGDYIYIDPTQPFMGSTCDTGYGEGIYDICDDHGRPLGNYDTMAFSAKEVMAYLVRVDSPTTLLDREIEHLENKLAELREAREKCDKKRK</sequence>
<dbReference type="RefSeq" id="YP_007010905.1">
    <property type="nucleotide sequence ID" value="NC_019543.1"/>
</dbReference>
<organism evidence="2 3">
    <name type="scientific">Aeromonas phage Aes508</name>
    <dbReference type="NCBI Taxonomy" id="1198013"/>
    <lineage>
        <taxon>Viruses</taxon>
        <taxon>Duplodnaviria</taxon>
        <taxon>Heunggongvirae</taxon>
        <taxon>Uroviricota</taxon>
        <taxon>Caudoviricetes</taxon>
        <taxon>Pantevenvirales</taxon>
        <taxon>Straboviridae</taxon>
        <taxon>Tulanevirus</taxon>
        <taxon>Tulanevirus aes508</taxon>
    </lineage>
</organism>
<dbReference type="KEGG" id="vg:14017083"/>
<dbReference type="GeneID" id="14017083"/>
<gene>
    <name evidence="2" type="ORF">Aes508_216</name>
</gene>
<accession>J7KF54</accession>
<evidence type="ECO:0000256" key="1">
    <source>
        <dbReference type="SAM" id="Coils"/>
    </source>
</evidence>
<proteinExistence type="predicted"/>
<feature type="coiled-coil region" evidence="1">
    <location>
        <begin position="95"/>
        <end position="122"/>
    </location>
</feature>
<keyword evidence="3" id="KW-1185">Reference proteome</keyword>
<evidence type="ECO:0000313" key="2">
    <source>
        <dbReference type="EMBL" id="AFQ97298.1"/>
    </source>
</evidence>
<keyword evidence="1" id="KW-0175">Coiled coil</keyword>
<dbReference type="Proteomes" id="UP000003289">
    <property type="component" value="Segment"/>
</dbReference>
<evidence type="ECO:0000313" key="3">
    <source>
        <dbReference type="Proteomes" id="UP000003289"/>
    </source>
</evidence>
<name>J7KF54_9CAUD</name>
<protein>
    <submittedName>
        <fullName evidence="2">Putative phage protein</fullName>
    </submittedName>
</protein>